<dbReference type="GO" id="GO:0016791">
    <property type="term" value="F:phosphatase activity"/>
    <property type="evidence" value="ECO:0007669"/>
    <property type="project" value="TreeGrafter"/>
</dbReference>
<name>A0A9W6VT06_9ACTN</name>
<dbReference type="InterPro" id="IPR036457">
    <property type="entry name" value="PPM-type-like_dom_sf"/>
</dbReference>
<dbReference type="InterPro" id="IPR000014">
    <property type="entry name" value="PAS"/>
</dbReference>
<evidence type="ECO:0000259" key="2">
    <source>
        <dbReference type="PROSITE" id="PS50112"/>
    </source>
</evidence>
<sequence length="593" mass="63370">MLPDADRAALLDAALTDLERAVTALRTVGADQTSVQAKNEVADGERRLLRTVFQDAPVPLFLLERDGTVRRVNRQAGALLGSSAGYLTGKPFPTFCDLATRATVGSHIAGVFHSGRRKRSRVRLLSGHGPVEVDVTFARVWVTGEPDPLVVAATAPATREPAAQDLPQQATATHDAVATVVHRMDVLATATGMLLDDDSFTESVAVRRCARLLAAELADWVLIDLERDERLLRQVVIGPDDERSAEVARTLEDLDPAPDTLPATVHVSGRSVLQAHLDDLGVLGMSPTGPPVCGLIQASSLICVPLDDGERCHGTLTLAVSGEQGPFDLMDLGLVERLARNLALVIRAGRRYRRRAVVAERLRAGLLPRELPSVPGAEVAGRHHPATRDTGFGGDFYEVFPTGSGWGMVLGDVCGKGEDAAAVTATAKNGIRLLSRWNPKPTEVLSMMNDALIDDERFVTAVMAYLEPRDHGMAMTVASAGHPPAILIRRDGVIRTTSGGGFPLGLFEDDFGVGVEQLDLEPGDTLFLYSDGVPEVSDPAQTRFGHERLIEILAAHGEQPVADVVLAVESALLDFSGGDLRDDVSMLALRVTG</sequence>
<dbReference type="PANTHER" id="PTHR43156:SF2">
    <property type="entry name" value="STAGE II SPORULATION PROTEIN E"/>
    <property type="match status" value="1"/>
</dbReference>
<dbReference type="SUPFAM" id="SSF55781">
    <property type="entry name" value="GAF domain-like"/>
    <property type="match status" value="1"/>
</dbReference>
<dbReference type="SUPFAM" id="SSF55785">
    <property type="entry name" value="PYP-like sensor domain (PAS domain)"/>
    <property type="match status" value="1"/>
</dbReference>
<dbReference type="Proteomes" id="UP001165074">
    <property type="component" value="Unassembled WGS sequence"/>
</dbReference>
<reference evidence="3" key="1">
    <citation type="submission" date="2023-03" db="EMBL/GenBank/DDBJ databases">
        <title>Actinoallomurus iriomotensis NBRC 103684.</title>
        <authorList>
            <person name="Ichikawa N."/>
            <person name="Sato H."/>
            <person name="Tonouchi N."/>
        </authorList>
    </citation>
    <scope>NUCLEOTIDE SEQUENCE</scope>
    <source>
        <strain evidence="3">NBRC 103684</strain>
    </source>
</reference>
<organism evidence="3 4">
    <name type="scientific">Actinoallomurus iriomotensis</name>
    <dbReference type="NCBI Taxonomy" id="478107"/>
    <lineage>
        <taxon>Bacteria</taxon>
        <taxon>Bacillati</taxon>
        <taxon>Actinomycetota</taxon>
        <taxon>Actinomycetes</taxon>
        <taxon>Streptosporangiales</taxon>
        <taxon>Thermomonosporaceae</taxon>
        <taxon>Actinoallomurus</taxon>
    </lineage>
</organism>
<dbReference type="PANTHER" id="PTHR43156">
    <property type="entry name" value="STAGE II SPORULATION PROTEIN E-RELATED"/>
    <property type="match status" value="1"/>
</dbReference>
<dbReference type="InterPro" id="IPR052016">
    <property type="entry name" value="Bact_Sigma-Reg"/>
</dbReference>
<dbReference type="InterPro" id="IPR001932">
    <property type="entry name" value="PPM-type_phosphatase-like_dom"/>
</dbReference>
<dbReference type="Pfam" id="PF07228">
    <property type="entry name" value="SpoIIE"/>
    <property type="match status" value="1"/>
</dbReference>
<dbReference type="AlphaFoldDB" id="A0A9W6VT06"/>
<dbReference type="SMART" id="SM00331">
    <property type="entry name" value="PP2C_SIG"/>
    <property type="match status" value="1"/>
</dbReference>
<keyword evidence="4" id="KW-1185">Reference proteome</keyword>
<dbReference type="Pfam" id="PF13188">
    <property type="entry name" value="PAS_8"/>
    <property type="match status" value="1"/>
</dbReference>
<protein>
    <recommendedName>
        <fullName evidence="2">PAS domain-containing protein</fullName>
    </recommendedName>
</protein>
<dbReference type="Gene3D" id="3.30.450.40">
    <property type="match status" value="1"/>
</dbReference>
<evidence type="ECO:0000256" key="1">
    <source>
        <dbReference type="ARBA" id="ARBA00022801"/>
    </source>
</evidence>
<dbReference type="Gene3D" id="3.30.450.20">
    <property type="entry name" value="PAS domain"/>
    <property type="match status" value="1"/>
</dbReference>
<dbReference type="PROSITE" id="PS50112">
    <property type="entry name" value="PAS"/>
    <property type="match status" value="1"/>
</dbReference>
<dbReference type="SMART" id="SM00091">
    <property type="entry name" value="PAS"/>
    <property type="match status" value="1"/>
</dbReference>
<feature type="domain" description="PAS" evidence="2">
    <location>
        <begin position="45"/>
        <end position="90"/>
    </location>
</feature>
<dbReference type="RefSeq" id="WP_285568632.1">
    <property type="nucleotide sequence ID" value="NZ_BSTK01000002.1"/>
</dbReference>
<dbReference type="SUPFAM" id="SSF81606">
    <property type="entry name" value="PP2C-like"/>
    <property type="match status" value="1"/>
</dbReference>
<keyword evidence="1" id="KW-0378">Hydrolase</keyword>
<gene>
    <name evidence="3" type="ORF">Airi02_018770</name>
</gene>
<dbReference type="EMBL" id="BSTK01000002">
    <property type="protein sequence ID" value="GLY83948.1"/>
    <property type="molecule type" value="Genomic_DNA"/>
</dbReference>
<accession>A0A9W6VT06</accession>
<proteinExistence type="predicted"/>
<dbReference type="InterPro" id="IPR035965">
    <property type="entry name" value="PAS-like_dom_sf"/>
</dbReference>
<dbReference type="InterPro" id="IPR029016">
    <property type="entry name" value="GAF-like_dom_sf"/>
</dbReference>
<evidence type="ECO:0000313" key="4">
    <source>
        <dbReference type="Proteomes" id="UP001165074"/>
    </source>
</evidence>
<comment type="caution">
    <text evidence="3">The sequence shown here is derived from an EMBL/GenBank/DDBJ whole genome shotgun (WGS) entry which is preliminary data.</text>
</comment>
<dbReference type="Gene3D" id="3.60.40.10">
    <property type="entry name" value="PPM-type phosphatase domain"/>
    <property type="match status" value="1"/>
</dbReference>
<evidence type="ECO:0000313" key="3">
    <source>
        <dbReference type="EMBL" id="GLY83948.1"/>
    </source>
</evidence>